<keyword evidence="1" id="KW-1133">Transmembrane helix</keyword>
<dbReference type="Pfam" id="PF00990">
    <property type="entry name" value="GGDEF"/>
    <property type="match status" value="1"/>
</dbReference>
<dbReference type="GO" id="GO:0052621">
    <property type="term" value="F:diguanylate cyclase activity"/>
    <property type="evidence" value="ECO:0007669"/>
    <property type="project" value="UniProtKB-EC"/>
</dbReference>
<organism evidence="3 4">
    <name type="scientific">Kribbella deserti</name>
    <dbReference type="NCBI Taxonomy" id="1926257"/>
    <lineage>
        <taxon>Bacteria</taxon>
        <taxon>Bacillati</taxon>
        <taxon>Actinomycetota</taxon>
        <taxon>Actinomycetes</taxon>
        <taxon>Propionibacteriales</taxon>
        <taxon>Kribbellaceae</taxon>
        <taxon>Kribbella</taxon>
    </lineage>
</organism>
<dbReference type="CDD" id="cd01949">
    <property type="entry name" value="GGDEF"/>
    <property type="match status" value="1"/>
</dbReference>
<evidence type="ECO:0000313" key="4">
    <source>
        <dbReference type="Proteomes" id="UP001589890"/>
    </source>
</evidence>
<keyword evidence="3" id="KW-0548">Nucleotidyltransferase</keyword>
<dbReference type="PANTHER" id="PTHR45138">
    <property type="entry name" value="REGULATORY COMPONENTS OF SENSORY TRANSDUCTION SYSTEM"/>
    <property type="match status" value="1"/>
</dbReference>
<proteinExistence type="predicted"/>
<keyword evidence="3" id="KW-0808">Transferase</keyword>
<dbReference type="EC" id="2.7.7.65" evidence="3"/>
<dbReference type="PROSITE" id="PS50887">
    <property type="entry name" value="GGDEF"/>
    <property type="match status" value="1"/>
</dbReference>
<reference evidence="3 4" key="1">
    <citation type="submission" date="2024-09" db="EMBL/GenBank/DDBJ databases">
        <authorList>
            <person name="Sun Q."/>
            <person name="Mori K."/>
        </authorList>
    </citation>
    <scope>NUCLEOTIDE SEQUENCE [LARGE SCALE GENOMIC DNA]</scope>
    <source>
        <strain evidence="3 4">CGMCC 1.15906</strain>
    </source>
</reference>
<feature type="transmembrane region" description="Helical" evidence="1">
    <location>
        <begin position="133"/>
        <end position="153"/>
    </location>
</feature>
<dbReference type="Proteomes" id="UP001589890">
    <property type="component" value="Unassembled WGS sequence"/>
</dbReference>
<accession>A0ABV6QP41</accession>
<evidence type="ECO:0000259" key="2">
    <source>
        <dbReference type="PROSITE" id="PS50887"/>
    </source>
</evidence>
<feature type="transmembrane region" description="Helical" evidence="1">
    <location>
        <begin position="56"/>
        <end position="73"/>
    </location>
</feature>
<name>A0ABV6QP41_9ACTN</name>
<dbReference type="InterPro" id="IPR043128">
    <property type="entry name" value="Rev_trsase/Diguanyl_cyclase"/>
</dbReference>
<keyword evidence="1" id="KW-0472">Membrane</keyword>
<feature type="domain" description="GGDEF" evidence="2">
    <location>
        <begin position="285"/>
        <end position="421"/>
    </location>
</feature>
<feature type="transmembrane region" description="Helical" evidence="1">
    <location>
        <begin position="94"/>
        <end position="121"/>
    </location>
</feature>
<gene>
    <name evidence="3" type="ORF">ACFFGN_20195</name>
</gene>
<dbReference type="PANTHER" id="PTHR45138:SF9">
    <property type="entry name" value="DIGUANYLATE CYCLASE DGCM-RELATED"/>
    <property type="match status" value="1"/>
</dbReference>
<keyword evidence="1" id="KW-0812">Transmembrane</keyword>
<dbReference type="InterPro" id="IPR000160">
    <property type="entry name" value="GGDEF_dom"/>
</dbReference>
<comment type="caution">
    <text evidence="3">The sequence shown here is derived from an EMBL/GenBank/DDBJ whole genome shotgun (WGS) entry which is preliminary data.</text>
</comment>
<dbReference type="RefSeq" id="WP_380049867.1">
    <property type="nucleotide sequence ID" value="NZ_JBHLTC010000024.1"/>
</dbReference>
<dbReference type="InterPro" id="IPR029787">
    <property type="entry name" value="Nucleotide_cyclase"/>
</dbReference>
<evidence type="ECO:0000256" key="1">
    <source>
        <dbReference type="SAM" id="Phobius"/>
    </source>
</evidence>
<dbReference type="EMBL" id="JBHLTC010000024">
    <property type="protein sequence ID" value="MFC0626411.1"/>
    <property type="molecule type" value="Genomic_DNA"/>
</dbReference>
<dbReference type="Gene3D" id="3.30.70.270">
    <property type="match status" value="1"/>
</dbReference>
<dbReference type="SMART" id="SM00267">
    <property type="entry name" value="GGDEF"/>
    <property type="match status" value="1"/>
</dbReference>
<dbReference type="NCBIfam" id="TIGR00254">
    <property type="entry name" value="GGDEF"/>
    <property type="match status" value="1"/>
</dbReference>
<protein>
    <submittedName>
        <fullName evidence="3">Diguanylate cyclase</fullName>
        <ecNumber evidence="3">2.7.7.65</ecNumber>
    </submittedName>
</protein>
<sequence>MQLGDTSWAPRRWAIWSLPRRALIYVLAVDVLALAVTVLTAWVTWQRAGDEWTIDWPAFAMLAIASVLHLEFASGIERVRHRKESTAYTDLKSLWVFAGLLLLPLSLTILLALLAYSYVSVRGLSHSVIFRKVFSAATFVLASAGAFAVLRLGGLTDVPRLPTGWSSLLFVLAAVLLWWAINFGLIVYAIVLSSGTTYRAAAGDMSNQVVVVAGLGLGVAVAAVQSSYPWVVPVLMVTVLALHRDLLLPQFKQAAGIDVKTGLATPAHWAEALPAELARAELLRKPVGLLLLDLDHFKRINDEFGHPVGDRTLRAVADCLRSEVREGDLVARIGGDELAVLLPNTDSAELLEVAERVRQALAALVVPVSDGDEVINGVPASIGLAVYPEVATTTDQLVIAADNALLTAKRSGRNMIIAASGPAG</sequence>
<feature type="transmembrane region" description="Helical" evidence="1">
    <location>
        <begin position="22"/>
        <end position="44"/>
    </location>
</feature>
<feature type="transmembrane region" description="Helical" evidence="1">
    <location>
        <begin position="211"/>
        <end position="242"/>
    </location>
</feature>
<dbReference type="SUPFAM" id="SSF55073">
    <property type="entry name" value="Nucleotide cyclase"/>
    <property type="match status" value="1"/>
</dbReference>
<dbReference type="InterPro" id="IPR050469">
    <property type="entry name" value="Diguanylate_Cyclase"/>
</dbReference>
<feature type="transmembrane region" description="Helical" evidence="1">
    <location>
        <begin position="165"/>
        <end position="191"/>
    </location>
</feature>
<evidence type="ECO:0000313" key="3">
    <source>
        <dbReference type="EMBL" id="MFC0626411.1"/>
    </source>
</evidence>
<keyword evidence="4" id="KW-1185">Reference proteome</keyword>